<protein>
    <submittedName>
        <fullName evidence="3">Phosphoribosyltransferase</fullName>
    </submittedName>
</protein>
<name>A0ABV6M8V5_9ACTN</name>
<accession>A0ABV6M8V5</accession>
<keyword evidence="1" id="KW-1133">Transmembrane helix</keyword>
<gene>
    <name evidence="3" type="ORF">ACFFIA_25355</name>
</gene>
<keyword evidence="3" id="KW-0808">Transferase</keyword>
<feature type="domain" description="Phosphoribosyltransferase" evidence="2">
    <location>
        <begin position="49"/>
        <end position="165"/>
    </location>
</feature>
<evidence type="ECO:0000256" key="1">
    <source>
        <dbReference type="SAM" id="Phobius"/>
    </source>
</evidence>
<keyword evidence="1" id="KW-0472">Membrane</keyword>
<dbReference type="CDD" id="cd06223">
    <property type="entry name" value="PRTases_typeI"/>
    <property type="match status" value="1"/>
</dbReference>
<dbReference type="InterPro" id="IPR029057">
    <property type="entry name" value="PRTase-like"/>
</dbReference>
<dbReference type="SUPFAM" id="SSF53271">
    <property type="entry name" value="PRTase-like"/>
    <property type="match status" value="1"/>
</dbReference>
<dbReference type="InterPro" id="IPR000836">
    <property type="entry name" value="PRTase_dom"/>
</dbReference>
<evidence type="ECO:0000259" key="2">
    <source>
        <dbReference type="Pfam" id="PF00156"/>
    </source>
</evidence>
<keyword evidence="4" id="KW-1185">Reference proteome</keyword>
<evidence type="ECO:0000313" key="3">
    <source>
        <dbReference type="EMBL" id="MFC0530974.1"/>
    </source>
</evidence>
<reference evidence="3 4" key="1">
    <citation type="submission" date="2024-09" db="EMBL/GenBank/DDBJ databases">
        <authorList>
            <person name="Sun Q."/>
            <person name="Mori K."/>
        </authorList>
    </citation>
    <scope>NUCLEOTIDE SEQUENCE [LARGE SCALE GENOMIC DNA]</scope>
    <source>
        <strain evidence="3 4">TBRC 3947</strain>
    </source>
</reference>
<dbReference type="Pfam" id="PF00156">
    <property type="entry name" value="Pribosyltran"/>
    <property type="match status" value="1"/>
</dbReference>
<dbReference type="Proteomes" id="UP001589867">
    <property type="component" value="Unassembled WGS sequence"/>
</dbReference>
<proteinExistence type="predicted"/>
<dbReference type="GO" id="GO:0016757">
    <property type="term" value="F:glycosyltransferase activity"/>
    <property type="evidence" value="ECO:0007669"/>
    <property type="project" value="UniProtKB-KW"/>
</dbReference>
<dbReference type="RefSeq" id="WP_377254576.1">
    <property type="nucleotide sequence ID" value="NZ_JBHLUH010000053.1"/>
</dbReference>
<sequence>MIIIDNISIVVGIFASIVTILASVNFVRERTGISWKTVDTCTKQTITAIQQSGFHPELVVGVGRGGAILAGMLAGNLGHVPLFVVDTVLDRSDGMSTVHVRFPNLLPDLDGKRVLLAVGELYSGEDLRAVLQTIKATSPTAQIKTVSLFTHPATSIKPDFVGRETRQPLSAPWRMSDVYRARRL</sequence>
<dbReference type="Gene3D" id="3.40.50.2020">
    <property type="match status" value="1"/>
</dbReference>
<keyword evidence="1" id="KW-0812">Transmembrane</keyword>
<keyword evidence="3" id="KW-0328">Glycosyltransferase</keyword>
<organism evidence="3 4">
    <name type="scientific">Phytohabitans kaempferiae</name>
    <dbReference type="NCBI Taxonomy" id="1620943"/>
    <lineage>
        <taxon>Bacteria</taxon>
        <taxon>Bacillati</taxon>
        <taxon>Actinomycetota</taxon>
        <taxon>Actinomycetes</taxon>
        <taxon>Micromonosporales</taxon>
        <taxon>Micromonosporaceae</taxon>
    </lineage>
</organism>
<dbReference type="EMBL" id="JBHLUH010000053">
    <property type="protein sequence ID" value="MFC0530974.1"/>
    <property type="molecule type" value="Genomic_DNA"/>
</dbReference>
<evidence type="ECO:0000313" key="4">
    <source>
        <dbReference type="Proteomes" id="UP001589867"/>
    </source>
</evidence>
<feature type="transmembrane region" description="Helical" evidence="1">
    <location>
        <begin position="6"/>
        <end position="27"/>
    </location>
</feature>
<comment type="caution">
    <text evidence="3">The sequence shown here is derived from an EMBL/GenBank/DDBJ whole genome shotgun (WGS) entry which is preliminary data.</text>
</comment>